<dbReference type="OrthoDB" id="3946796at2759"/>
<reference evidence="2" key="1">
    <citation type="journal article" date="2020" name="bioRxiv">
        <title>Whole genome comparisons of ergot fungi reveals the divergence and evolution of species within the genus Claviceps are the result of varying mechanisms driving genome evolution and host range expansion.</title>
        <authorList>
            <person name="Wyka S.A."/>
            <person name="Mondo S.J."/>
            <person name="Liu M."/>
            <person name="Dettman J."/>
            <person name="Nalam V."/>
            <person name="Broders K.D."/>
        </authorList>
    </citation>
    <scope>NUCLEOTIDE SEQUENCE</scope>
    <source>
        <strain evidence="2">CCC 602</strain>
    </source>
</reference>
<comment type="caution">
    <text evidence="2">The sequence shown here is derived from an EMBL/GenBank/DDBJ whole genome shotgun (WGS) entry which is preliminary data.</text>
</comment>
<dbReference type="EMBL" id="SRPW01001086">
    <property type="protein sequence ID" value="KAG6007466.1"/>
    <property type="molecule type" value="Genomic_DNA"/>
</dbReference>
<organism evidence="2 3">
    <name type="scientific">Claviceps pusilla</name>
    <dbReference type="NCBI Taxonomy" id="123648"/>
    <lineage>
        <taxon>Eukaryota</taxon>
        <taxon>Fungi</taxon>
        <taxon>Dikarya</taxon>
        <taxon>Ascomycota</taxon>
        <taxon>Pezizomycotina</taxon>
        <taxon>Sordariomycetes</taxon>
        <taxon>Hypocreomycetidae</taxon>
        <taxon>Hypocreales</taxon>
        <taxon>Clavicipitaceae</taxon>
        <taxon>Claviceps</taxon>
    </lineage>
</organism>
<dbReference type="AlphaFoldDB" id="A0A9P7N9Z7"/>
<accession>A0A9P7N9Z7</accession>
<protein>
    <submittedName>
        <fullName evidence="2">Uncharacterized protein</fullName>
    </submittedName>
</protein>
<keyword evidence="3" id="KW-1185">Reference proteome</keyword>
<feature type="region of interest" description="Disordered" evidence="1">
    <location>
        <begin position="1"/>
        <end position="81"/>
    </location>
</feature>
<name>A0A9P7N9Z7_9HYPO</name>
<evidence type="ECO:0000313" key="2">
    <source>
        <dbReference type="EMBL" id="KAG6007466.1"/>
    </source>
</evidence>
<sequence>MTSKAPQPTRHGFAIFDDFSPASKNERTTSTTTTLTASPNPAVLRELSKGKSQRRAVAITDVAASSPLKSPRQESPHLEAKPIKCQAVRFAPRIQRPQAHAKTFEPLVAVPEESASLVEVRGAVVTPFTAAAGEKQ</sequence>
<feature type="compositionally biased region" description="Basic and acidic residues" evidence="1">
    <location>
        <begin position="71"/>
        <end position="81"/>
    </location>
</feature>
<evidence type="ECO:0000313" key="3">
    <source>
        <dbReference type="Proteomes" id="UP000748025"/>
    </source>
</evidence>
<evidence type="ECO:0000256" key="1">
    <source>
        <dbReference type="SAM" id="MobiDB-lite"/>
    </source>
</evidence>
<proteinExistence type="predicted"/>
<gene>
    <name evidence="2" type="ORF">E4U43_000294</name>
</gene>
<dbReference type="Proteomes" id="UP000748025">
    <property type="component" value="Unassembled WGS sequence"/>
</dbReference>
<feature type="non-terminal residue" evidence="2">
    <location>
        <position position="136"/>
    </location>
</feature>